<dbReference type="HOGENOM" id="CLU_3230149_0_0_5"/>
<dbReference type="PATRIC" id="fig|1094552.3.peg.1653"/>
<keyword evidence="2" id="KW-1185">Reference proteome</keyword>
<organism evidence="1 2">
    <name type="scientific">Bartonella birtlesii LL-WM9</name>
    <dbReference type="NCBI Taxonomy" id="1094552"/>
    <lineage>
        <taxon>Bacteria</taxon>
        <taxon>Pseudomonadati</taxon>
        <taxon>Pseudomonadota</taxon>
        <taxon>Alphaproteobacteria</taxon>
        <taxon>Hyphomicrobiales</taxon>
        <taxon>Bartonellaceae</taxon>
        <taxon>Bartonella</taxon>
    </lineage>
</organism>
<comment type="caution">
    <text evidence="1">The sequence shown here is derived from an EMBL/GenBank/DDBJ whole genome shotgun (WGS) entry which is preliminary data.</text>
</comment>
<proteinExistence type="predicted"/>
<evidence type="ECO:0000313" key="1">
    <source>
        <dbReference type="EMBL" id="EJF74345.1"/>
    </source>
</evidence>
<sequence length="43" mass="5132">MRRPDYWMARVDGYLTKVLTAFEEAHVISFYGKFHFVGDFSDK</sequence>
<dbReference type="AlphaFoldDB" id="J1ITB5"/>
<protein>
    <submittedName>
        <fullName evidence="1">Uncharacterized protein</fullName>
    </submittedName>
</protein>
<name>J1ITB5_9HYPH</name>
<dbReference type="EMBL" id="AIMC01000043">
    <property type="protein sequence ID" value="EJF74345.1"/>
    <property type="molecule type" value="Genomic_DNA"/>
</dbReference>
<evidence type="ECO:0000313" key="2">
    <source>
        <dbReference type="Proteomes" id="UP000008748"/>
    </source>
</evidence>
<reference evidence="1 2" key="1">
    <citation type="submission" date="2012-03" db="EMBL/GenBank/DDBJ databases">
        <title>The Genome Sequence of Bartonella birtlesii LL-WM9.</title>
        <authorList>
            <consortium name="The Broad Institute Genome Sequencing Platform"/>
            <consortium name="The Broad Institute Genome Sequencing Center for Infectious Disease"/>
            <person name="Feldgarden M."/>
            <person name="Kirby J."/>
            <person name="Kosoy M."/>
            <person name="Birtles R."/>
            <person name="Probert W.S."/>
            <person name="Chiaraviglio L."/>
            <person name="Young S.K."/>
            <person name="Zeng Q."/>
            <person name="Gargeya S."/>
            <person name="Fitzgerald M."/>
            <person name="Haas B."/>
            <person name="Abouelleil A."/>
            <person name="Alvarado L."/>
            <person name="Arachchi H.M."/>
            <person name="Berlin A."/>
            <person name="Chapman S.B."/>
            <person name="Gearin G."/>
            <person name="Goldberg J."/>
            <person name="Griggs A."/>
            <person name="Gujja S."/>
            <person name="Hansen M."/>
            <person name="Heiman D."/>
            <person name="Howarth C."/>
            <person name="Larimer J."/>
            <person name="Lui A."/>
            <person name="MacDonald P.J.P."/>
            <person name="McCowen C."/>
            <person name="Montmayeur A."/>
            <person name="Murphy C."/>
            <person name="Neiman D."/>
            <person name="Pearson M."/>
            <person name="Priest M."/>
            <person name="Roberts A."/>
            <person name="Saif S."/>
            <person name="Shea T."/>
            <person name="Sisk P."/>
            <person name="Stolte C."/>
            <person name="Sykes S."/>
            <person name="Wortman J."/>
            <person name="Nusbaum C."/>
            <person name="Birren B."/>
        </authorList>
    </citation>
    <scope>NUCLEOTIDE SEQUENCE [LARGE SCALE GENOMIC DNA]</scope>
    <source>
        <strain evidence="1 2">LL-WM9</strain>
    </source>
</reference>
<dbReference type="RefSeq" id="WP_006590396.1">
    <property type="nucleotide sequence ID" value="NZ_JH725079.1"/>
</dbReference>
<gene>
    <name evidence="1" type="ORF">ME7_01483</name>
</gene>
<accession>J1ITB5</accession>
<dbReference type="Proteomes" id="UP000008748">
    <property type="component" value="Unassembled WGS sequence"/>
</dbReference>